<evidence type="ECO:0000313" key="1">
    <source>
        <dbReference type="EMBL" id="KAF0895175.1"/>
    </source>
</evidence>
<protein>
    <submittedName>
        <fullName evidence="1">Uncharacterized protein</fullName>
    </submittedName>
</protein>
<reference evidence="1 2" key="1">
    <citation type="submission" date="2019-11" db="EMBL/GenBank/DDBJ databases">
        <title>Whole genome sequence of Oryza granulata.</title>
        <authorList>
            <person name="Li W."/>
        </authorList>
    </citation>
    <scope>NUCLEOTIDE SEQUENCE [LARGE SCALE GENOMIC DNA]</scope>
    <source>
        <strain evidence="2">cv. Menghai</strain>
        <tissue evidence="1">Leaf</tissue>
    </source>
</reference>
<proteinExistence type="predicted"/>
<organism evidence="1 2">
    <name type="scientific">Oryza meyeriana var. granulata</name>
    <dbReference type="NCBI Taxonomy" id="110450"/>
    <lineage>
        <taxon>Eukaryota</taxon>
        <taxon>Viridiplantae</taxon>
        <taxon>Streptophyta</taxon>
        <taxon>Embryophyta</taxon>
        <taxon>Tracheophyta</taxon>
        <taxon>Spermatophyta</taxon>
        <taxon>Magnoliopsida</taxon>
        <taxon>Liliopsida</taxon>
        <taxon>Poales</taxon>
        <taxon>Poaceae</taxon>
        <taxon>BOP clade</taxon>
        <taxon>Oryzoideae</taxon>
        <taxon>Oryzeae</taxon>
        <taxon>Oryzinae</taxon>
        <taxon>Oryza</taxon>
        <taxon>Oryza meyeriana</taxon>
    </lineage>
</organism>
<dbReference type="Proteomes" id="UP000479710">
    <property type="component" value="Unassembled WGS sequence"/>
</dbReference>
<comment type="caution">
    <text evidence="1">The sequence shown here is derived from an EMBL/GenBank/DDBJ whole genome shotgun (WGS) entry which is preliminary data.</text>
</comment>
<gene>
    <name evidence="1" type="ORF">E2562_006876</name>
</gene>
<sequence length="68" mass="7906">MSSLTKSARGLLEIPRREGIIKKLELKLYLISDYSSVIGPLIWEHPCQDGEERRTFGERIYPSWMVPD</sequence>
<accession>A0A6G1C3D6</accession>
<dbReference type="EMBL" id="SPHZ02000010">
    <property type="protein sequence ID" value="KAF0895175.1"/>
    <property type="molecule type" value="Genomic_DNA"/>
</dbReference>
<keyword evidence="2" id="KW-1185">Reference proteome</keyword>
<dbReference type="AlphaFoldDB" id="A0A6G1C3D6"/>
<evidence type="ECO:0000313" key="2">
    <source>
        <dbReference type="Proteomes" id="UP000479710"/>
    </source>
</evidence>
<name>A0A6G1C3D6_9ORYZ</name>